<dbReference type="Proteomes" id="UP000002383">
    <property type="component" value="Chromosome"/>
</dbReference>
<dbReference type="InterPro" id="IPR038731">
    <property type="entry name" value="RgtA/B/C-like"/>
</dbReference>
<keyword evidence="11" id="KW-1185">Reference proteome</keyword>
<feature type="domain" description="Glycosyltransferase RgtA/B/C/D-like" evidence="9">
    <location>
        <begin position="73"/>
        <end position="232"/>
    </location>
</feature>
<evidence type="ECO:0000256" key="6">
    <source>
        <dbReference type="ARBA" id="ARBA00022989"/>
    </source>
</evidence>
<protein>
    <submittedName>
        <fullName evidence="10">Glycosyl transferase family 39</fullName>
    </submittedName>
</protein>
<evidence type="ECO:0000256" key="5">
    <source>
        <dbReference type="ARBA" id="ARBA00022692"/>
    </source>
</evidence>
<dbReference type="EMBL" id="CP001339">
    <property type="protein sequence ID" value="ACL74162.1"/>
    <property type="molecule type" value="Genomic_DNA"/>
</dbReference>
<reference evidence="10 11" key="1">
    <citation type="journal article" date="2011" name="Stand. Genomic Sci.">
        <title>Complete genome sequence of 'Thioalkalivibrio sulfidophilus' HL-EbGr7.</title>
        <authorList>
            <person name="Muyzer G."/>
            <person name="Sorokin D.Y."/>
            <person name="Mavromatis K."/>
            <person name="Lapidus A."/>
            <person name="Clum A."/>
            <person name="Ivanova N."/>
            <person name="Pati A."/>
            <person name="d'Haeseleer P."/>
            <person name="Woyke T."/>
            <person name="Kyrpides N.C."/>
        </authorList>
    </citation>
    <scope>NUCLEOTIDE SEQUENCE [LARGE SCALE GENOMIC DNA]</scope>
    <source>
        <strain evidence="10 11">HL-EbGR7</strain>
    </source>
</reference>
<dbReference type="GO" id="GO:0010041">
    <property type="term" value="P:response to iron(III) ion"/>
    <property type="evidence" value="ECO:0007669"/>
    <property type="project" value="TreeGrafter"/>
</dbReference>
<dbReference type="GO" id="GO:0016763">
    <property type="term" value="F:pentosyltransferase activity"/>
    <property type="evidence" value="ECO:0007669"/>
    <property type="project" value="TreeGrafter"/>
</dbReference>
<gene>
    <name evidence="10" type="ordered locus">Tgr7_3093</name>
</gene>
<dbReference type="HOGENOM" id="CLU_019200_0_1_6"/>
<dbReference type="AlphaFoldDB" id="B8GQ15"/>
<evidence type="ECO:0000256" key="8">
    <source>
        <dbReference type="SAM" id="Phobius"/>
    </source>
</evidence>
<dbReference type="GO" id="GO:0005886">
    <property type="term" value="C:plasma membrane"/>
    <property type="evidence" value="ECO:0007669"/>
    <property type="project" value="UniProtKB-SubCell"/>
</dbReference>
<feature type="transmembrane region" description="Helical" evidence="8">
    <location>
        <begin position="327"/>
        <end position="343"/>
    </location>
</feature>
<feature type="transmembrane region" description="Helical" evidence="8">
    <location>
        <begin position="216"/>
        <end position="234"/>
    </location>
</feature>
<feature type="transmembrane region" description="Helical" evidence="8">
    <location>
        <begin position="304"/>
        <end position="321"/>
    </location>
</feature>
<dbReference type="RefSeq" id="WP_012639624.1">
    <property type="nucleotide sequence ID" value="NC_011901.1"/>
</dbReference>
<keyword evidence="4 10" id="KW-0808">Transferase</keyword>
<dbReference type="InterPro" id="IPR050297">
    <property type="entry name" value="LipidA_mod_glycosyltrf_83"/>
</dbReference>
<organism evidence="10 11">
    <name type="scientific">Thioalkalivibrio sulfidiphilus (strain HL-EbGR7)</name>
    <dbReference type="NCBI Taxonomy" id="396588"/>
    <lineage>
        <taxon>Bacteria</taxon>
        <taxon>Pseudomonadati</taxon>
        <taxon>Pseudomonadota</taxon>
        <taxon>Gammaproteobacteria</taxon>
        <taxon>Chromatiales</taxon>
        <taxon>Ectothiorhodospiraceae</taxon>
        <taxon>Thioalkalivibrio</taxon>
    </lineage>
</organism>
<feature type="transmembrane region" description="Helical" evidence="8">
    <location>
        <begin position="171"/>
        <end position="204"/>
    </location>
</feature>
<dbReference type="OrthoDB" id="9775035at2"/>
<evidence type="ECO:0000313" key="10">
    <source>
        <dbReference type="EMBL" id="ACL74162.1"/>
    </source>
</evidence>
<accession>B8GQ15</accession>
<feature type="transmembrane region" description="Helical" evidence="8">
    <location>
        <begin position="430"/>
        <end position="450"/>
    </location>
</feature>
<dbReference type="PANTHER" id="PTHR33908:SF3">
    <property type="entry name" value="UNDECAPRENYL PHOSPHATE-ALPHA-4-AMINO-4-DEOXY-L-ARABINOSE ARABINOSYL TRANSFERASE"/>
    <property type="match status" value="1"/>
</dbReference>
<name>B8GQ15_THISH</name>
<evidence type="ECO:0000259" key="9">
    <source>
        <dbReference type="Pfam" id="PF13231"/>
    </source>
</evidence>
<keyword evidence="2" id="KW-1003">Cell membrane</keyword>
<feature type="transmembrane region" description="Helical" evidence="8">
    <location>
        <begin position="101"/>
        <end position="118"/>
    </location>
</feature>
<dbReference type="KEGG" id="tgr:Tgr7_3093"/>
<evidence type="ECO:0000256" key="4">
    <source>
        <dbReference type="ARBA" id="ARBA00022679"/>
    </source>
</evidence>
<feature type="transmembrane region" description="Helical" evidence="8">
    <location>
        <begin position="124"/>
        <end position="141"/>
    </location>
</feature>
<dbReference type="STRING" id="396588.Tgr7_3093"/>
<evidence type="ECO:0000256" key="3">
    <source>
        <dbReference type="ARBA" id="ARBA00022676"/>
    </source>
</evidence>
<feature type="transmembrane region" description="Helical" evidence="8">
    <location>
        <begin position="268"/>
        <end position="292"/>
    </location>
</feature>
<dbReference type="eggNOG" id="COG1807">
    <property type="taxonomic scope" value="Bacteria"/>
</dbReference>
<dbReference type="GO" id="GO:0009103">
    <property type="term" value="P:lipopolysaccharide biosynthetic process"/>
    <property type="evidence" value="ECO:0007669"/>
    <property type="project" value="UniProtKB-ARBA"/>
</dbReference>
<keyword evidence="6 8" id="KW-1133">Transmembrane helix</keyword>
<dbReference type="CAZy" id="GT83">
    <property type="family name" value="Glycosyltransferase Family 83"/>
</dbReference>
<feature type="transmembrane region" description="Helical" evidence="8">
    <location>
        <begin position="355"/>
        <end position="380"/>
    </location>
</feature>
<comment type="subcellular location">
    <subcellularLocation>
        <location evidence="1">Cell membrane</location>
        <topology evidence="1">Multi-pass membrane protein</topology>
    </subcellularLocation>
</comment>
<dbReference type="Pfam" id="PF13231">
    <property type="entry name" value="PMT_2"/>
    <property type="match status" value="1"/>
</dbReference>
<keyword evidence="3" id="KW-0328">Glycosyltransferase</keyword>
<evidence type="ECO:0000256" key="1">
    <source>
        <dbReference type="ARBA" id="ARBA00004651"/>
    </source>
</evidence>
<evidence type="ECO:0000313" key="11">
    <source>
        <dbReference type="Proteomes" id="UP000002383"/>
    </source>
</evidence>
<proteinExistence type="predicted"/>
<keyword evidence="5 8" id="KW-0812">Transmembrane</keyword>
<keyword evidence="7 8" id="KW-0472">Membrane</keyword>
<sequence length="527" mass="58212">MTDRTSGDVALQGLSERWLAVLLCVAVFSAFFFNMHGFPLFDLDEGAFSEATRDMLARGDFIATYLYGEPRYDKPILIYWLQAASVTLFGLNEFALRLPSALAAAAWMLAVYAFTARVTDRRTGLVAAIIGATIFEVSVIGKAAIADALLNLLIAASMFAIYLHYREGGRRWVYAAFLLMGLGFLTKGPVAVAIPFAASLIFFALKGRFRDWLRAVFNPVGIILFLIVVLPWYGAVTLREGPGFILGFLLEHNLGRFQQPMEGHSGPIYYYIPVLLIGLLPWTTVLVAALWWAARRARGDDLQLFLLIWFVLVFVLFSLAGTKLPHYILYGVTPLFVLMALHLERLNLKGLGVGMLAVLPALLFFALMLAFPSIVEIAAAQVRDPFTAALLSDVDRHFGLLWYGVFGVALAVSLWALFASRVHLAWRLGLLGVLVTASVAGLLLPTVAAVQQGPIRDAALVARERPETVVMVGLNNPSFNVYARRHVERRDPQPGEVAVTRITSLHRLPEHEVLFERNGVLLVKVVD</sequence>
<evidence type="ECO:0000256" key="2">
    <source>
        <dbReference type="ARBA" id="ARBA00022475"/>
    </source>
</evidence>
<dbReference type="PANTHER" id="PTHR33908">
    <property type="entry name" value="MANNOSYLTRANSFERASE YKCB-RELATED"/>
    <property type="match status" value="1"/>
</dbReference>
<feature type="transmembrane region" description="Helical" evidence="8">
    <location>
        <begin position="18"/>
        <end position="38"/>
    </location>
</feature>
<feature type="transmembrane region" description="Helical" evidence="8">
    <location>
        <begin position="400"/>
        <end position="418"/>
    </location>
</feature>
<evidence type="ECO:0000256" key="7">
    <source>
        <dbReference type="ARBA" id="ARBA00023136"/>
    </source>
</evidence>